<keyword evidence="1" id="KW-0812">Transmembrane</keyword>
<keyword evidence="1" id="KW-0472">Membrane</keyword>
<evidence type="ECO:0000256" key="1">
    <source>
        <dbReference type="SAM" id="Phobius"/>
    </source>
</evidence>
<dbReference type="EMBL" id="UZAH01035560">
    <property type="protein sequence ID" value="VDP41458.1"/>
    <property type="molecule type" value="Genomic_DNA"/>
</dbReference>
<protein>
    <submittedName>
        <fullName evidence="4">G_PROTEIN_RECEP_F1_2 domain-containing protein</fullName>
    </submittedName>
</protein>
<reference evidence="2 3" key="1">
    <citation type="submission" date="2018-11" db="EMBL/GenBank/DDBJ databases">
        <authorList>
            <consortium name="Pathogen Informatics"/>
        </authorList>
    </citation>
    <scope>NUCLEOTIDE SEQUENCE [LARGE SCALE GENOMIC DNA]</scope>
</reference>
<sequence>MYIGCEKFMFGLWMWKIFHAWSEYISELLSELKAVEQDTKPTILISRRMDYVLAISFLVIVTTPTLYLFFVCFSMDNTIQEKELLEGSQESMLRL</sequence>
<proteinExistence type="predicted"/>
<evidence type="ECO:0000313" key="4">
    <source>
        <dbReference type="WBParaSite" id="HPBE_0002385801-mRNA-1"/>
    </source>
</evidence>
<feature type="transmembrane region" description="Helical" evidence="1">
    <location>
        <begin position="51"/>
        <end position="73"/>
    </location>
</feature>
<accession>A0A183GMD8</accession>
<evidence type="ECO:0000313" key="2">
    <source>
        <dbReference type="EMBL" id="VDP41458.1"/>
    </source>
</evidence>
<dbReference type="Proteomes" id="UP000050761">
    <property type="component" value="Unassembled WGS sequence"/>
</dbReference>
<keyword evidence="1" id="KW-1133">Transmembrane helix</keyword>
<name>A0A183GMD8_HELPZ</name>
<dbReference type="OrthoDB" id="10554219at2759"/>
<reference evidence="4" key="2">
    <citation type="submission" date="2019-09" db="UniProtKB">
        <authorList>
            <consortium name="WormBaseParasite"/>
        </authorList>
    </citation>
    <scope>IDENTIFICATION</scope>
</reference>
<evidence type="ECO:0000313" key="3">
    <source>
        <dbReference type="Proteomes" id="UP000050761"/>
    </source>
</evidence>
<organism evidence="3 4">
    <name type="scientific">Heligmosomoides polygyrus</name>
    <name type="common">Parasitic roundworm</name>
    <dbReference type="NCBI Taxonomy" id="6339"/>
    <lineage>
        <taxon>Eukaryota</taxon>
        <taxon>Metazoa</taxon>
        <taxon>Ecdysozoa</taxon>
        <taxon>Nematoda</taxon>
        <taxon>Chromadorea</taxon>
        <taxon>Rhabditida</taxon>
        <taxon>Rhabditina</taxon>
        <taxon>Rhabditomorpha</taxon>
        <taxon>Strongyloidea</taxon>
        <taxon>Heligmosomidae</taxon>
        <taxon>Heligmosomoides</taxon>
    </lineage>
</organism>
<accession>A0A3P8E4J6</accession>
<dbReference type="AlphaFoldDB" id="A0A183GMD8"/>
<dbReference type="WBParaSite" id="HPBE_0002385801-mRNA-1">
    <property type="protein sequence ID" value="HPBE_0002385801-mRNA-1"/>
    <property type="gene ID" value="HPBE_0002385801"/>
</dbReference>
<keyword evidence="3" id="KW-1185">Reference proteome</keyword>
<gene>
    <name evidence="2" type="ORF">HPBE_LOCUS23857</name>
</gene>